<feature type="chain" id="PRO_5047480991" evidence="1">
    <location>
        <begin position="45"/>
        <end position="243"/>
    </location>
</feature>
<proteinExistence type="predicted"/>
<reference evidence="3" key="1">
    <citation type="journal article" date="2019" name="Int. J. Syst. Evol. Microbiol.">
        <title>The Global Catalogue of Microorganisms (GCM) 10K type strain sequencing project: providing services to taxonomists for standard genome sequencing and annotation.</title>
        <authorList>
            <consortium name="The Broad Institute Genomics Platform"/>
            <consortium name="The Broad Institute Genome Sequencing Center for Infectious Disease"/>
            <person name="Wu L."/>
            <person name="Ma J."/>
        </authorList>
    </citation>
    <scope>NUCLEOTIDE SEQUENCE [LARGE SCALE GENOMIC DNA]</scope>
    <source>
        <strain evidence="3">NBRC 113072</strain>
    </source>
</reference>
<evidence type="ECO:0000256" key="1">
    <source>
        <dbReference type="SAM" id="SignalP"/>
    </source>
</evidence>
<name>A0ABQ6IKZ5_9MICO</name>
<evidence type="ECO:0000313" key="3">
    <source>
        <dbReference type="Proteomes" id="UP001157126"/>
    </source>
</evidence>
<protein>
    <submittedName>
        <fullName evidence="2">Uncharacterized protein</fullName>
    </submittedName>
</protein>
<keyword evidence="3" id="KW-1185">Reference proteome</keyword>
<dbReference type="EMBL" id="BSUO01000001">
    <property type="protein sequence ID" value="GMA38592.1"/>
    <property type="molecule type" value="Genomic_DNA"/>
</dbReference>
<feature type="signal peptide" evidence="1">
    <location>
        <begin position="1"/>
        <end position="44"/>
    </location>
</feature>
<keyword evidence="1" id="KW-0732">Signal</keyword>
<dbReference type="Proteomes" id="UP001157126">
    <property type="component" value="Unassembled WGS sequence"/>
</dbReference>
<sequence>MSSTRTATARAITARAATAGTSVRVAAVGLVTAALVLPAAASTAAPASRSTCGAGCTVVSRADIDGDGRADTTSLTRLQKGKAHLLRTVTATGRTASTKVATPWLFGNAPFYGAAAMDGVRGSEIVLRTGSGAHTQFFGVYSWRGGKLVAQKDPAGSIEWVTDGALSFSAGYSLRTVKGTKQLTRISLSRDSWEAPATFSGVRTTAQWKHGRWTPITIRTVTVPETDAMWAGAGWNVRGLPRW</sequence>
<organism evidence="2 3">
    <name type="scientific">Mobilicoccus caccae</name>
    <dbReference type="NCBI Taxonomy" id="1859295"/>
    <lineage>
        <taxon>Bacteria</taxon>
        <taxon>Bacillati</taxon>
        <taxon>Actinomycetota</taxon>
        <taxon>Actinomycetes</taxon>
        <taxon>Micrococcales</taxon>
        <taxon>Dermatophilaceae</taxon>
        <taxon>Mobilicoccus</taxon>
    </lineage>
</organism>
<accession>A0ABQ6IKZ5</accession>
<dbReference type="RefSeq" id="WP_284302651.1">
    <property type="nucleotide sequence ID" value="NZ_BSUO01000001.1"/>
</dbReference>
<gene>
    <name evidence="2" type="ORF">GCM10025883_06370</name>
</gene>
<comment type="caution">
    <text evidence="2">The sequence shown here is derived from an EMBL/GenBank/DDBJ whole genome shotgun (WGS) entry which is preliminary data.</text>
</comment>
<evidence type="ECO:0000313" key="2">
    <source>
        <dbReference type="EMBL" id="GMA38592.1"/>
    </source>
</evidence>